<reference evidence="4" key="1">
    <citation type="submission" date="2017-01" db="EMBL/GenBank/DDBJ databases">
        <title>Komagataeibacter sp. MSKU9 whole genome sequencing project.</title>
        <authorList>
            <person name="Matsutani M."/>
            <person name="Naloka K."/>
            <person name="Theeragool G."/>
            <person name="Yakushi T."/>
            <person name="Matsushita K."/>
        </authorList>
    </citation>
    <scope>NUCLEOTIDE SEQUENCE [LARGE SCALE GENOMIC DNA]</scope>
    <source>
        <strain evidence="4">MSKU9</strain>
    </source>
</reference>
<dbReference type="Pfam" id="PF04954">
    <property type="entry name" value="SIP"/>
    <property type="match status" value="1"/>
</dbReference>
<gene>
    <name evidence="3" type="ORF">MSKU9_0404</name>
</gene>
<dbReference type="InterPro" id="IPR013113">
    <property type="entry name" value="SIP_FAD-bd"/>
</dbReference>
<comment type="similarity">
    <text evidence="1">Belongs to the SIP oxidoreductase family.</text>
</comment>
<dbReference type="InterPro" id="IPR039374">
    <property type="entry name" value="SIP_fam"/>
</dbReference>
<dbReference type="EMBL" id="BDLU01000013">
    <property type="protein sequence ID" value="GCE82263.1"/>
    <property type="molecule type" value="Genomic_DNA"/>
</dbReference>
<dbReference type="InterPro" id="IPR007037">
    <property type="entry name" value="SIP_rossman_dom"/>
</dbReference>
<dbReference type="InterPro" id="IPR017927">
    <property type="entry name" value="FAD-bd_FR_type"/>
</dbReference>
<dbReference type="SUPFAM" id="SSF63380">
    <property type="entry name" value="Riboflavin synthase domain-like"/>
    <property type="match status" value="1"/>
</dbReference>
<dbReference type="Proteomes" id="UP000315095">
    <property type="component" value="Unassembled WGS sequence"/>
</dbReference>
<feature type="domain" description="FAD-binding FR-type" evidence="2">
    <location>
        <begin position="15"/>
        <end position="140"/>
    </location>
</feature>
<dbReference type="PANTHER" id="PTHR30157">
    <property type="entry name" value="FERRIC REDUCTASE, NADPH-DEPENDENT"/>
    <property type="match status" value="1"/>
</dbReference>
<dbReference type="PROSITE" id="PS51384">
    <property type="entry name" value="FAD_FR"/>
    <property type="match status" value="1"/>
</dbReference>
<dbReference type="Gene3D" id="3.40.50.80">
    <property type="entry name" value="Nucleotide-binding domain of ferredoxin-NADP reductase (FNR) module"/>
    <property type="match status" value="1"/>
</dbReference>
<keyword evidence="4" id="KW-1185">Reference proteome</keyword>
<evidence type="ECO:0000259" key="2">
    <source>
        <dbReference type="PROSITE" id="PS51384"/>
    </source>
</evidence>
<organism evidence="3 4">
    <name type="scientific">Komagataeibacter diospyri</name>
    <dbReference type="NCBI Taxonomy" id="1932662"/>
    <lineage>
        <taxon>Bacteria</taxon>
        <taxon>Pseudomonadati</taxon>
        <taxon>Pseudomonadota</taxon>
        <taxon>Alphaproteobacteria</taxon>
        <taxon>Acetobacterales</taxon>
        <taxon>Acetobacteraceae</taxon>
        <taxon>Komagataeibacter</taxon>
    </lineage>
</organism>
<sequence length="272" mass="29817">MQVISRPPTRIRHPLRLRMMQIARTEQASPHIRRIIFSGNELEGFTTSAADDHVKLFFPLPGHDRPVLPHLGPDGRNPAREQDPAVIMRDYTVRHFDPDAGELTIEFVLHGDGPAATWAAQAQPGHWLGIGGPRGSFIIPDDYAAYLLMGDETALSAIARRLAELPSTAHVTVMVEVADARDERPLKTSSHATVHWLHRNGVPAGHSMVLPDALAAFSLTSPDTHAWIGAEIGIARHLRDLLLTEKGLPRDQVRAAGYWRLGAADGGARVED</sequence>
<evidence type="ECO:0000256" key="1">
    <source>
        <dbReference type="ARBA" id="ARBA00035644"/>
    </source>
</evidence>
<dbReference type="AlphaFoldDB" id="A0A4P5NLL6"/>
<protein>
    <submittedName>
        <fullName evidence="3">Siderophore-interacting iron utilization protein</fullName>
    </submittedName>
</protein>
<name>A0A4P5NLL6_9PROT</name>
<dbReference type="OrthoDB" id="9814826at2"/>
<accession>A0A4P5NLL6</accession>
<dbReference type="RefSeq" id="WP_141259685.1">
    <property type="nucleotide sequence ID" value="NZ_BDLU01000013.1"/>
</dbReference>
<dbReference type="InterPro" id="IPR017938">
    <property type="entry name" value="Riboflavin_synthase-like_b-brl"/>
</dbReference>
<dbReference type="PANTHER" id="PTHR30157:SF0">
    <property type="entry name" value="NADPH-DEPENDENT FERRIC-CHELATE REDUCTASE"/>
    <property type="match status" value="1"/>
</dbReference>
<evidence type="ECO:0000313" key="3">
    <source>
        <dbReference type="EMBL" id="GCE82263.1"/>
    </source>
</evidence>
<dbReference type="InterPro" id="IPR039261">
    <property type="entry name" value="FNR_nucleotide-bd"/>
</dbReference>
<proteinExistence type="inferred from homology"/>
<dbReference type="Pfam" id="PF08021">
    <property type="entry name" value="FAD_binding_9"/>
    <property type="match status" value="1"/>
</dbReference>
<dbReference type="Gene3D" id="2.40.30.10">
    <property type="entry name" value="Translation factors"/>
    <property type="match status" value="1"/>
</dbReference>
<dbReference type="CDD" id="cd06193">
    <property type="entry name" value="siderophore_interacting"/>
    <property type="match status" value="1"/>
</dbReference>
<evidence type="ECO:0000313" key="4">
    <source>
        <dbReference type="Proteomes" id="UP000315095"/>
    </source>
</evidence>
<comment type="caution">
    <text evidence="3">The sequence shown here is derived from an EMBL/GenBank/DDBJ whole genome shotgun (WGS) entry which is preliminary data.</text>
</comment>
<dbReference type="GO" id="GO:0016491">
    <property type="term" value="F:oxidoreductase activity"/>
    <property type="evidence" value="ECO:0007669"/>
    <property type="project" value="InterPro"/>
</dbReference>